<gene>
    <name evidence="1" type="ORF">J1605_000498</name>
</gene>
<reference evidence="1 2" key="1">
    <citation type="submission" date="2022-11" db="EMBL/GenBank/DDBJ databases">
        <title>Whole genome sequence of Eschrichtius robustus ER-17-0199.</title>
        <authorList>
            <person name="Bruniche-Olsen A."/>
            <person name="Black A.N."/>
            <person name="Fields C.J."/>
            <person name="Walden K."/>
            <person name="Dewoody J.A."/>
        </authorList>
    </citation>
    <scope>NUCLEOTIDE SEQUENCE [LARGE SCALE GENOMIC DNA]</scope>
    <source>
        <strain evidence="1">ER-17-0199</strain>
        <tissue evidence="1">Blubber</tissue>
    </source>
</reference>
<proteinExistence type="predicted"/>
<evidence type="ECO:0000313" key="2">
    <source>
        <dbReference type="Proteomes" id="UP001159641"/>
    </source>
</evidence>
<dbReference type="AlphaFoldDB" id="A0AB34H8T1"/>
<accession>A0AB34H8T1</accession>
<comment type="caution">
    <text evidence="1">The sequence shown here is derived from an EMBL/GenBank/DDBJ whole genome shotgun (WGS) entry which is preliminary data.</text>
</comment>
<evidence type="ECO:0000313" key="1">
    <source>
        <dbReference type="EMBL" id="KAJ8787155.1"/>
    </source>
</evidence>
<keyword evidence="2" id="KW-1185">Reference proteome</keyword>
<sequence>MFYFLEELHFGPHKILKGQIWTMNEFPAWIQSLSITPACPQRKPSPFSEPRHEISRFRAALGTPGGAREPRFCVGERRGRDVIAP</sequence>
<dbReference type="Proteomes" id="UP001159641">
    <property type="component" value="Unassembled WGS sequence"/>
</dbReference>
<name>A0AB34H8T1_ESCRO</name>
<dbReference type="EMBL" id="JAIQCJ010001832">
    <property type="protein sequence ID" value="KAJ8787155.1"/>
    <property type="molecule type" value="Genomic_DNA"/>
</dbReference>
<protein>
    <submittedName>
        <fullName evidence="1">Uncharacterized protein</fullName>
    </submittedName>
</protein>
<organism evidence="1 2">
    <name type="scientific">Eschrichtius robustus</name>
    <name type="common">California gray whale</name>
    <name type="synonym">Eschrichtius gibbosus</name>
    <dbReference type="NCBI Taxonomy" id="9764"/>
    <lineage>
        <taxon>Eukaryota</taxon>
        <taxon>Metazoa</taxon>
        <taxon>Chordata</taxon>
        <taxon>Craniata</taxon>
        <taxon>Vertebrata</taxon>
        <taxon>Euteleostomi</taxon>
        <taxon>Mammalia</taxon>
        <taxon>Eutheria</taxon>
        <taxon>Laurasiatheria</taxon>
        <taxon>Artiodactyla</taxon>
        <taxon>Whippomorpha</taxon>
        <taxon>Cetacea</taxon>
        <taxon>Mysticeti</taxon>
        <taxon>Eschrichtiidae</taxon>
        <taxon>Eschrichtius</taxon>
    </lineage>
</organism>